<gene>
    <name evidence="12" type="ORF">TSOC_004496</name>
</gene>
<evidence type="ECO:0000259" key="10">
    <source>
        <dbReference type="PROSITE" id="PS50011"/>
    </source>
</evidence>
<feature type="domain" description="Protein kinase" evidence="10">
    <location>
        <begin position="102"/>
        <end position="390"/>
    </location>
</feature>
<feature type="compositionally biased region" description="Low complexity" evidence="9">
    <location>
        <begin position="621"/>
        <end position="651"/>
    </location>
</feature>
<feature type="binding site" evidence="7">
    <location>
        <begin position="202"/>
        <end position="204"/>
    </location>
    <ligand>
        <name>ATP</name>
        <dbReference type="ChEBI" id="CHEBI:30616"/>
    </ligand>
</feature>
<dbReference type="PROSITE" id="PS00108">
    <property type="entry name" value="PROTEIN_KINASE_ST"/>
    <property type="match status" value="1"/>
</dbReference>
<evidence type="ECO:0000256" key="5">
    <source>
        <dbReference type="ARBA" id="ARBA00022840"/>
    </source>
</evidence>
<proteinExistence type="predicted"/>
<dbReference type="InterPro" id="IPR000719">
    <property type="entry name" value="Prot_kinase_dom"/>
</dbReference>
<protein>
    <submittedName>
        <fullName evidence="12">Aurora kinase C</fullName>
    </submittedName>
</protein>
<dbReference type="GO" id="GO:0004674">
    <property type="term" value="F:protein serine/threonine kinase activity"/>
    <property type="evidence" value="ECO:0007669"/>
    <property type="project" value="UniProtKB-KW"/>
</dbReference>
<dbReference type="GO" id="GO:0005524">
    <property type="term" value="F:ATP binding"/>
    <property type="evidence" value="ECO:0007669"/>
    <property type="project" value="UniProtKB-KW"/>
</dbReference>
<dbReference type="SMART" id="SM00220">
    <property type="entry name" value="S_TKc"/>
    <property type="match status" value="1"/>
</dbReference>
<feature type="compositionally biased region" description="Low complexity" evidence="9">
    <location>
        <begin position="659"/>
        <end position="670"/>
    </location>
</feature>
<evidence type="ECO:0000313" key="12">
    <source>
        <dbReference type="EMBL" id="PNH08919.1"/>
    </source>
</evidence>
<dbReference type="PANTHER" id="PTHR24350">
    <property type="entry name" value="SERINE/THREONINE-PROTEIN KINASE IAL-RELATED"/>
    <property type="match status" value="1"/>
</dbReference>
<evidence type="ECO:0000256" key="6">
    <source>
        <dbReference type="PIRSR" id="PIRSR630616-1"/>
    </source>
</evidence>
<dbReference type="PROSITE" id="PS50011">
    <property type="entry name" value="PROTEIN_KINASE_DOM"/>
    <property type="match status" value="1"/>
</dbReference>
<dbReference type="AlphaFoldDB" id="A0A2J8A8R4"/>
<dbReference type="Proteomes" id="UP000236333">
    <property type="component" value="Unassembled WGS sequence"/>
</dbReference>
<evidence type="ECO:0000259" key="11">
    <source>
        <dbReference type="PROSITE" id="PS50127"/>
    </source>
</evidence>
<feature type="binding site" evidence="7">
    <location>
        <position position="267"/>
    </location>
    <ligand>
        <name>ATP</name>
        <dbReference type="ChEBI" id="CHEBI:30616"/>
    </ligand>
</feature>
<sequence length="757" mass="78361">FAYSGDSYTPSTVCSPLPKTPTGPADGFKCAAEVAGAPMATPPAIYQTHVVPAAAPGPPAGMAEVAQGPSLPSPPRDHVAPKAYESARTPARSSSPYSLQLIRISSAVLQGCSASPIDEGNLLVWAASLCGPDNTEWEGGIFSLRFTFTDRYPDKPPRVRFSCDMFHPVAREIRLHADLCHDSIIAMYAAWKDRAYVYLALEWAPGGDVYSYLKSQRGRLAEELAVPLILEPFMAGLSVIHEQGLIHRDIKPENILLNNSFQVKIADFGLSIDSKQEIANTRLGTIDYLAPEILDCPVKQHPDDHKDRPDTGYTNKVDCWSVGVLAYELLVGQPPFAAPTAQETLRLIRTKKVEYPAWLSPESVNFMSSVLVRDPVPRPTIAELLQHPWILKYSRREGGGLDRNRNRLLTRRPTVDGGVLVRSNTHTDLTAMVAAKPPQLQVPGGGSGAGPATGMYAHNPHPHPTALQHSQTYGHGHQMPHGNDNSNTNGMGNGSGTNYTSQPLPAIHGQPGSVAAAAANAYDSAAPSAAAYGDASNGAAAMYGVPLPGGGGGMQQAAASPTGGPEKSVGSLSRKLKFWSVATAGGPGSPNGPNSGGAAAENASLSSPTGRVSPLPPVTPAAPASAAPSSPSLFARLTSARSRAAAAAGGMPQPPSPPATATAHLSAPGSPRGGRRPGPLLSEAGAAYGKVQPGEGSFIAGNGGAGISVHGGSVYGGSISVQGGAMYGSGAVPPLEAPSSPSGMQRFAKGSGLVVRT</sequence>
<dbReference type="PROSITE" id="PS50127">
    <property type="entry name" value="UBC_2"/>
    <property type="match status" value="1"/>
</dbReference>
<keyword evidence="2" id="KW-0808">Transferase</keyword>
<dbReference type="InterPro" id="IPR000608">
    <property type="entry name" value="UBC"/>
</dbReference>
<dbReference type="EMBL" id="PGGS01000111">
    <property type="protein sequence ID" value="PNH08919.1"/>
    <property type="molecule type" value="Genomic_DNA"/>
</dbReference>
<comment type="caution">
    <text evidence="12">The sequence shown here is derived from an EMBL/GenBank/DDBJ whole genome shotgun (WGS) entry which is preliminary data.</text>
</comment>
<dbReference type="Pfam" id="PF00069">
    <property type="entry name" value="Pkinase"/>
    <property type="match status" value="1"/>
</dbReference>
<organism evidence="12 13">
    <name type="scientific">Tetrabaena socialis</name>
    <dbReference type="NCBI Taxonomy" id="47790"/>
    <lineage>
        <taxon>Eukaryota</taxon>
        <taxon>Viridiplantae</taxon>
        <taxon>Chlorophyta</taxon>
        <taxon>core chlorophytes</taxon>
        <taxon>Chlorophyceae</taxon>
        <taxon>CS clade</taxon>
        <taxon>Chlamydomonadales</taxon>
        <taxon>Tetrabaenaceae</taxon>
        <taxon>Tetrabaena</taxon>
    </lineage>
</organism>
<evidence type="ECO:0000256" key="7">
    <source>
        <dbReference type="PIRSR" id="PIRSR630616-2"/>
    </source>
</evidence>
<keyword evidence="1" id="KW-0723">Serine/threonine-protein kinase</keyword>
<accession>A0A2J8A8R4</accession>
<dbReference type="Gene3D" id="1.10.510.10">
    <property type="entry name" value="Transferase(Phosphotransferase) domain 1"/>
    <property type="match status" value="1"/>
</dbReference>
<evidence type="ECO:0000256" key="4">
    <source>
        <dbReference type="ARBA" id="ARBA00022777"/>
    </source>
</evidence>
<keyword evidence="4 12" id="KW-0418">Kinase</keyword>
<feature type="binding site" evidence="7">
    <location>
        <begin position="253"/>
        <end position="254"/>
    </location>
    <ligand>
        <name>ATP</name>
        <dbReference type="ChEBI" id="CHEBI:30616"/>
    </ligand>
</feature>
<feature type="region of interest" description="Disordered" evidence="9">
    <location>
        <begin position="552"/>
        <end position="682"/>
    </location>
</feature>
<evidence type="ECO:0000256" key="2">
    <source>
        <dbReference type="ARBA" id="ARBA00022679"/>
    </source>
</evidence>
<evidence type="ECO:0000256" key="8">
    <source>
        <dbReference type="PIRSR" id="PIRSR630616-3"/>
    </source>
</evidence>
<dbReference type="OrthoDB" id="377346at2759"/>
<dbReference type="SUPFAM" id="SSF56112">
    <property type="entry name" value="Protein kinase-like (PK-like)"/>
    <property type="match status" value="1"/>
</dbReference>
<dbReference type="InterPro" id="IPR008271">
    <property type="entry name" value="Ser/Thr_kinase_AS"/>
</dbReference>
<feature type="region of interest" description="Disordered" evidence="9">
    <location>
        <begin position="466"/>
        <end position="507"/>
    </location>
</feature>
<evidence type="ECO:0000313" key="13">
    <source>
        <dbReference type="Proteomes" id="UP000236333"/>
    </source>
</evidence>
<evidence type="ECO:0000256" key="9">
    <source>
        <dbReference type="SAM" id="MobiDB-lite"/>
    </source>
</evidence>
<keyword evidence="5 7" id="KW-0067">ATP-binding</keyword>
<keyword evidence="3 7" id="KW-0547">Nucleotide-binding</keyword>
<feature type="domain" description="UBC core" evidence="11">
    <location>
        <begin position="92"/>
        <end position="267"/>
    </location>
</feature>
<reference evidence="12 13" key="1">
    <citation type="journal article" date="2017" name="Mol. Biol. Evol.">
        <title>The 4-celled Tetrabaena socialis nuclear genome reveals the essential components for genetic control of cell number at the origin of multicellularity in the volvocine lineage.</title>
        <authorList>
            <person name="Featherston J."/>
            <person name="Arakaki Y."/>
            <person name="Hanschen E.R."/>
            <person name="Ferris P.J."/>
            <person name="Michod R.E."/>
            <person name="Olson B.J.S.C."/>
            <person name="Nozaki H."/>
            <person name="Durand P.M."/>
        </authorList>
    </citation>
    <scope>NUCLEOTIDE SEQUENCE [LARGE SCALE GENOMIC DNA]</scope>
    <source>
        <strain evidence="12 13">NIES-571</strain>
    </source>
</reference>
<feature type="compositionally biased region" description="Low complexity" evidence="9">
    <location>
        <begin position="482"/>
        <end position="501"/>
    </location>
</feature>
<dbReference type="Gene3D" id="3.10.110.10">
    <property type="entry name" value="Ubiquitin Conjugating Enzyme"/>
    <property type="match status" value="1"/>
</dbReference>
<feature type="region of interest" description="Disordered" evidence="9">
    <location>
        <begin position="736"/>
        <end position="757"/>
    </location>
</feature>
<evidence type="ECO:0000256" key="1">
    <source>
        <dbReference type="ARBA" id="ARBA00022527"/>
    </source>
</evidence>
<name>A0A2J8A8R4_9CHLO</name>
<feature type="region of interest" description="Disordered" evidence="9">
    <location>
        <begin position="61"/>
        <end position="80"/>
    </location>
</feature>
<dbReference type="InterPro" id="IPR030616">
    <property type="entry name" value="Aur-like"/>
</dbReference>
<keyword evidence="13" id="KW-1185">Reference proteome</keyword>
<dbReference type="InterPro" id="IPR016135">
    <property type="entry name" value="UBQ-conjugating_enzyme/RWD"/>
</dbReference>
<feature type="cross-link" description="Glycyl lysine isopeptide (Lys-Gly) (interchain with G-Cter in SUMO2)" evidence="8">
    <location>
        <position position="251"/>
    </location>
</feature>
<dbReference type="SUPFAM" id="SSF54495">
    <property type="entry name" value="UBC-like"/>
    <property type="match status" value="1"/>
</dbReference>
<evidence type="ECO:0000256" key="3">
    <source>
        <dbReference type="ARBA" id="ARBA00022741"/>
    </source>
</evidence>
<feature type="compositionally biased region" description="Low complexity" evidence="9">
    <location>
        <begin position="591"/>
        <end position="604"/>
    </location>
</feature>
<feature type="active site" description="Proton acceptor" evidence="6">
    <location>
        <position position="249"/>
    </location>
</feature>
<dbReference type="InterPro" id="IPR011009">
    <property type="entry name" value="Kinase-like_dom_sf"/>
</dbReference>
<feature type="non-terminal residue" evidence="12">
    <location>
        <position position="1"/>
    </location>
</feature>